<keyword evidence="6" id="KW-1185">Reference proteome</keyword>
<comment type="function">
    <text evidence="4">Acts as an anti-CsrA protein, binds CsrA and prevents it from repressing translation of its target genes, one of which is flagellin. Binds to flagellin and participates in the assembly of the flagellum.</text>
</comment>
<organism evidence="5 6">
    <name type="scientific">Aneurinibacillus danicus</name>
    <dbReference type="NCBI Taxonomy" id="267746"/>
    <lineage>
        <taxon>Bacteria</taxon>
        <taxon>Bacillati</taxon>
        <taxon>Bacillota</taxon>
        <taxon>Bacilli</taxon>
        <taxon>Bacillales</taxon>
        <taxon>Paenibacillaceae</taxon>
        <taxon>Aneurinibacillus group</taxon>
        <taxon>Aneurinibacillus</taxon>
    </lineage>
</organism>
<evidence type="ECO:0000313" key="6">
    <source>
        <dbReference type="Proteomes" id="UP000321157"/>
    </source>
</evidence>
<dbReference type="GO" id="GO:0044780">
    <property type="term" value="P:bacterial-type flagellum assembly"/>
    <property type="evidence" value="ECO:0007669"/>
    <property type="project" value="UniProtKB-UniRule"/>
</dbReference>
<dbReference type="InterPro" id="IPR024046">
    <property type="entry name" value="Flagellar_assmbl_FliW_dom_sf"/>
</dbReference>
<evidence type="ECO:0000313" key="5">
    <source>
        <dbReference type="EMBL" id="GEN35041.1"/>
    </source>
</evidence>
<protein>
    <recommendedName>
        <fullName evidence="4">Flagellar assembly factor FliW</fullName>
    </recommendedName>
</protein>
<keyword evidence="4" id="KW-0143">Chaperone</keyword>
<dbReference type="SUPFAM" id="SSF141457">
    <property type="entry name" value="BH3618-like"/>
    <property type="match status" value="1"/>
</dbReference>
<evidence type="ECO:0000256" key="1">
    <source>
        <dbReference type="ARBA" id="ARBA00022490"/>
    </source>
</evidence>
<comment type="similarity">
    <text evidence="4">Belongs to the FliW family.</text>
</comment>
<dbReference type="PANTHER" id="PTHR39190">
    <property type="entry name" value="FLAGELLAR ASSEMBLY FACTOR FLIW"/>
    <property type="match status" value="1"/>
</dbReference>
<dbReference type="OrthoDB" id="9801235at2"/>
<dbReference type="Gene3D" id="2.30.290.10">
    <property type="entry name" value="BH3618-like"/>
    <property type="match status" value="1"/>
</dbReference>
<reference evidence="5 6" key="1">
    <citation type="submission" date="2019-07" db="EMBL/GenBank/DDBJ databases">
        <title>Whole genome shotgun sequence of Aneurinibacillus danicus NBRC 102444.</title>
        <authorList>
            <person name="Hosoyama A."/>
            <person name="Uohara A."/>
            <person name="Ohji S."/>
            <person name="Ichikawa N."/>
        </authorList>
    </citation>
    <scope>NUCLEOTIDE SEQUENCE [LARGE SCALE GENOMIC DNA]</scope>
    <source>
        <strain evidence="5 6">NBRC 102444</strain>
    </source>
</reference>
<dbReference type="Pfam" id="PF02623">
    <property type="entry name" value="FliW"/>
    <property type="match status" value="1"/>
</dbReference>
<dbReference type="AlphaFoldDB" id="A0A511V9U6"/>
<keyword evidence="5" id="KW-0966">Cell projection</keyword>
<dbReference type="HAMAP" id="MF_01185">
    <property type="entry name" value="FliW"/>
    <property type="match status" value="1"/>
</dbReference>
<dbReference type="Proteomes" id="UP000321157">
    <property type="component" value="Unassembled WGS sequence"/>
</dbReference>
<dbReference type="EMBL" id="BJXX01000112">
    <property type="protein sequence ID" value="GEN35041.1"/>
    <property type="molecule type" value="Genomic_DNA"/>
</dbReference>
<sequence length="149" mass="16857">MPLTLESSLLGTIAYEAGEVYTFADGIPGFPHLHEFIFRKIEDSPFTVMHAIQEDTCFFLIDPFTRYADYECKLPAFALEQLKIESQEDVLCYTIVVLREPLTDSTTNLSAPIVLNVRERLGMQLALENEAYSIRTKLFAEAADEKVGK</sequence>
<comment type="subcellular location">
    <subcellularLocation>
        <location evidence="4">Cytoplasm</location>
    </subcellularLocation>
</comment>
<dbReference type="GO" id="GO:0005737">
    <property type="term" value="C:cytoplasm"/>
    <property type="evidence" value="ECO:0007669"/>
    <property type="project" value="UniProtKB-SubCell"/>
</dbReference>
<keyword evidence="2 4" id="KW-1005">Bacterial flagellum biogenesis</keyword>
<dbReference type="InterPro" id="IPR003775">
    <property type="entry name" value="Flagellar_assembly_factor_FliW"/>
</dbReference>
<keyword evidence="3 4" id="KW-0810">Translation regulation</keyword>
<dbReference type="RefSeq" id="WP_146810302.1">
    <property type="nucleotide sequence ID" value="NZ_BJXX01000112.1"/>
</dbReference>
<keyword evidence="1 4" id="KW-0963">Cytoplasm</keyword>
<evidence type="ECO:0000256" key="4">
    <source>
        <dbReference type="HAMAP-Rule" id="MF_01185"/>
    </source>
</evidence>
<dbReference type="GO" id="GO:0006417">
    <property type="term" value="P:regulation of translation"/>
    <property type="evidence" value="ECO:0007669"/>
    <property type="project" value="UniProtKB-KW"/>
</dbReference>
<evidence type="ECO:0000256" key="2">
    <source>
        <dbReference type="ARBA" id="ARBA00022795"/>
    </source>
</evidence>
<accession>A0A511V9U6</accession>
<keyword evidence="5" id="KW-0282">Flagellum</keyword>
<evidence type="ECO:0000256" key="3">
    <source>
        <dbReference type="ARBA" id="ARBA00022845"/>
    </source>
</evidence>
<name>A0A511V9U6_9BACL</name>
<keyword evidence="5" id="KW-0969">Cilium</keyword>
<comment type="caution">
    <text evidence="5">The sequence shown here is derived from an EMBL/GenBank/DDBJ whole genome shotgun (WGS) entry which is preliminary data.</text>
</comment>
<gene>
    <name evidence="4 5" type="primary">fliW</name>
    <name evidence="5" type="ORF">ADA01nite_25010</name>
</gene>
<proteinExistence type="inferred from homology"/>
<dbReference type="PANTHER" id="PTHR39190:SF1">
    <property type="entry name" value="FLAGELLAR ASSEMBLY FACTOR FLIW"/>
    <property type="match status" value="1"/>
</dbReference>
<comment type="subunit">
    <text evidence="4">Interacts with translational regulator CsrA and flagellin(s).</text>
</comment>